<comment type="caution">
    <text evidence="4">The sequence shown here is derived from an EMBL/GenBank/DDBJ whole genome shotgun (WGS) entry which is preliminary data.</text>
</comment>
<keyword evidence="5" id="KW-1185">Reference proteome</keyword>
<evidence type="ECO:0000256" key="2">
    <source>
        <dbReference type="ARBA" id="ARBA00022840"/>
    </source>
</evidence>
<reference evidence="4" key="1">
    <citation type="submission" date="2021-01" db="EMBL/GenBank/DDBJ databases">
        <title>Whole genome shotgun sequence of Planotetraspora thailandica NBRC 104271.</title>
        <authorList>
            <person name="Komaki H."/>
            <person name="Tamura T."/>
        </authorList>
    </citation>
    <scope>NUCLEOTIDE SEQUENCE</scope>
    <source>
        <strain evidence="4">NBRC 104271</strain>
    </source>
</reference>
<evidence type="ECO:0000313" key="5">
    <source>
        <dbReference type="Proteomes" id="UP000605992"/>
    </source>
</evidence>
<dbReference type="SMART" id="SM00421">
    <property type="entry name" value="HTH_LUXR"/>
    <property type="match status" value="1"/>
</dbReference>
<feature type="domain" description="HTH luxR-type" evidence="3">
    <location>
        <begin position="880"/>
        <end position="945"/>
    </location>
</feature>
<dbReference type="GO" id="GO:0005524">
    <property type="term" value="F:ATP binding"/>
    <property type="evidence" value="ECO:0007669"/>
    <property type="project" value="UniProtKB-KW"/>
</dbReference>
<keyword evidence="1" id="KW-0547">Nucleotide-binding</keyword>
<keyword evidence="2" id="KW-0067">ATP-binding</keyword>
<dbReference type="Gene3D" id="1.25.40.10">
    <property type="entry name" value="Tetratricopeptide repeat domain"/>
    <property type="match status" value="1"/>
</dbReference>
<dbReference type="EMBL" id="BOOR01000019">
    <property type="protein sequence ID" value="GII54651.1"/>
    <property type="molecule type" value="Genomic_DNA"/>
</dbReference>
<dbReference type="GO" id="GO:0006355">
    <property type="term" value="P:regulation of DNA-templated transcription"/>
    <property type="evidence" value="ECO:0007669"/>
    <property type="project" value="InterPro"/>
</dbReference>
<dbReference type="Proteomes" id="UP000605992">
    <property type="component" value="Unassembled WGS sequence"/>
</dbReference>
<dbReference type="PANTHER" id="PTHR16305">
    <property type="entry name" value="TESTICULAR SOLUBLE ADENYLYL CYCLASE"/>
    <property type="match status" value="1"/>
</dbReference>
<gene>
    <name evidence="4" type="ORF">Pth03_30400</name>
</gene>
<dbReference type="Gene3D" id="3.40.50.300">
    <property type="entry name" value="P-loop containing nucleotide triphosphate hydrolases"/>
    <property type="match status" value="1"/>
</dbReference>
<dbReference type="InterPro" id="IPR011990">
    <property type="entry name" value="TPR-like_helical_dom_sf"/>
</dbReference>
<dbReference type="InterPro" id="IPR027417">
    <property type="entry name" value="P-loop_NTPase"/>
</dbReference>
<dbReference type="GO" id="GO:0005737">
    <property type="term" value="C:cytoplasm"/>
    <property type="evidence" value="ECO:0007669"/>
    <property type="project" value="TreeGrafter"/>
</dbReference>
<dbReference type="GO" id="GO:0004016">
    <property type="term" value="F:adenylate cyclase activity"/>
    <property type="evidence" value="ECO:0007669"/>
    <property type="project" value="TreeGrafter"/>
</dbReference>
<dbReference type="GO" id="GO:0003677">
    <property type="term" value="F:DNA binding"/>
    <property type="evidence" value="ECO:0007669"/>
    <property type="project" value="InterPro"/>
</dbReference>
<sequence>MARTGRSALIGRSTELGRLTGVLDAAKDGLAGVALVGGDAGIGKTRLIAELCEQARRRGFATLAGQCAELGDALPYLPLADALRGAVADPDGPFRSAVAARPVLERLLPGADAGSGDMSGALAQQRLLGSVLDLLAEVTRDRPVMFVFEDLHWADRSTRDLLVFLTRMMQRERVCLVGTYRSDDLHRRHPLRPVLVQLQRLPLVTSIELPPLADDAMRAHLAALEETTDIGVIGGVVNRAGGNPFFAEELLAASANGERLPGTLADLLLARVETLSDTARQVLRVAAVAGRRVDHDLLRDAAGLSDLPLEDALREIVSRGLLTASTDGYSFRHALLQEAVYDDLLPGERTRLHARFAGLLAARGGSPAELAHHHLASHDLTGALRSSVEAGRLAVELGAPAEAHRHFDQVLELWDQVPGAETLAGAPRSRLALDSAAAAAASGDYRRAISQLQRLRRLAVDPVLIAETDERLAYYRIDSDDESPGLIETAREAVELAPESPLLARALATYARVLWHVYRIDEAIATATRALEVARATSARDAETSALVSLAVFEEGTGSAARAAELLAEATRRTSGDLSIDLRARFTQARLQYERGELAMAAETAELGVLLAHDTGLTWSNYGTDLRFLQYLVHFAGGDWDAAERLAADFGIRVGTKAEAVLSSFALFVEVARGRPDADERLRWLAGFWSDELVAYMARCLAAELALWRGDQESALTHVGAVLDTIEPFDPGVIRVAATGLWALADRRQEGDRALADDLVERARWAAANGPSGLRRSQLGPEAAAWLARAEADWRRAWGEADPAAWSAATEAFGFGFVYEEARSRWRLAEALLETGDREQAHAEWTMATKVADRLGAEPLRAALTELGRRARFTGADPGAEGLLTGLTGREREVLAHVAVGLPNREIGERLFISQKTVSVHVSNILAKLGVSSRTQAAAVAHRAGMPDDGTGAGNTV</sequence>
<name>A0A8J3XWE1_9ACTN</name>
<dbReference type="PANTHER" id="PTHR16305:SF35">
    <property type="entry name" value="TRANSCRIPTIONAL ACTIVATOR DOMAIN"/>
    <property type="match status" value="1"/>
</dbReference>
<dbReference type="PRINTS" id="PR00038">
    <property type="entry name" value="HTHLUXR"/>
</dbReference>
<evidence type="ECO:0000259" key="3">
    <source>
        <dbReference type="PROSITE" id="PS50043"/>
    </source>
</evidence>
<dbReference type="PROSITE" id="PS50043">
    <property type="entry name" value="HTH_LUXR_2"/>
    <property type="match status" value="1"/>
</dbReference>
<accession>A0A8J3XWE1</accession>
<dbReference type="CDD" id="cd06170">
    <property type="entry name" value="LuxR_C_like"/>
    <property type="match status" value="1"/>
</dbReference>
<dbReference type="Pfam" id="PF00196">
    <property type="entry name" value="GerE"/>
    <property type="match status" value="1"/>
</dbReference>
<dbReference type="InterPro" id="IPR036388">
    <property type="entry name" value="WH-like_DNA-bd_sf"/>
</dbReference>
<evidence type="ECO:0000313" key="4">
    <source>
        <dbReference type="EMBL" id="GII54651.1"/>
    </source>
</evidence>
<dbReference type="InterPro" id="IPR041664">
    <property type="entry name" value="AAA_16"/>
</dbReference>
<dbReference type="SUPFAM" id="SSF52540">
    <property type="entry name" value="P-loop containing nucleoside triphosphate hydrolases"/>
    <property type="match status" value="1"/>
</dbReference>
<proteinExistence type="predicted"/>
<dbReference type="Pfam" id="PF13191">
    <property type="entry name" value="AAA_16"/>
    <property type="match status" value="1"/>
</dbReference>
<dbReference type="AlphaFoldDB" id="A0A8J3XWE1"/>
<dbReference type="PROSITE" id="PS00622">
    <property type="entry name" value="HTH_LUXR_1"/>
    <property type="match status" value="1"/>
</dbReference>
<dbReference type="RefSeq" id="WP_203944902.1">
    <property type="nucleotide sequence ID" value="NZ_BOOR01000019.1"/>
</dbReference>
<dbReference type="SUPFAM" id="SSF46894">
    <property type="entry name" value="C-terminal effector domain of the bipartite response regulators"/>
    <property type="match status" value="1"/>
</dbReference>
<dbReference type="InterPro" id="IPR016032">
    <property type="entry name" value="Sig_transdc_resp-reg_C-effctor"/>
</dbReference>
<organism evidence="4 5">
    <name type="scientific">Planotetraspora thailandica</name>
    <dbReference type="NCBI Taxonomy" id="487172"/>
    <lineage>
        <taxon>Bacteria</taxon>
        <taxon>Bacillati</taxon>
        <taxon>Actinomycetota</taxon>
        <taxon>Actinomycetes</taxon>
        <taxon>Streptosporangiales</taxon>
        <taxon>Streptosporangiaceae</taxon>
        <taxon>Planotetraspora</taxon>
    </lineage>
</organism>
<dbReference type="InterPro" id="IPR000792">
    <property type="entry name" value="Tscrpt_reg_LuxR_C"/>
</dbReference>
<evidence type="ECO:0000256" key="1">
    <source>
        <dbReference type="ARBA" id="ARBA00022741"/>
    </source>
</evidence>
<protein>
    <submittedName>
        <fullName evidence="4">LuxR family transcriptional regulator</fullName>
    </submittedName>
</protein>
<dbReference type="Gene3D" id="1.10.10.10">
    <property type="entry name" value="Winged helix-like DNA-binding domain superfamily/Winged helix DNA-binding domain"/>
    <property type="match status" value="1"/>
</dbReference>
<dbReference type="SUPFAM" id="SSF48452">
    <property type="entry name" value="TPR-like"/>
    <property type="match status" value="2"/>
</dbReference>